<dbReference type="PRINTS" id="PR01415">
    <property type="entry name" value="ANKYRIN"/>
</dbReference>
<keyword evidence="2 3" id="KW-0040">ANK repeat</keyword>
<dbReference type="PANTHER" id="PTHR24198:SF165">
    <property type="entry name" value="ANKYRIN REPEAT-CONTAINING PROTEIN-RELATED"/>
    <property type="match status" value="1"/>
</dbReference>
<feature type="repeat" description="ANK" evidence="3">
    <location>
        <begin position="939"/>
        <end position="972"/>
    </location>
</feature>
<feature type="domain" description="Nephrocystin 3-like N-terminal" evidence="4">
    <location>
        <begin position="48"/>
        <end position="169"/>
    </location>
</feature>
<dbReference type="Gene3D" id="1.25.40.20">
    <property type="entry name" value="Ankyrin repeat-containing domain"/>
    <property type="match status" value="7"/>
</dbReference>
<dbReference type="PROSITE" id="PS50088">
    <property type="entry name" value="ANK_REPEAT"/>
    <property type="match status" value="8"/>
</dbReference>
<organism evidence="5">
    <name type="scientific">Talaromyces marneffei PM1</name>
    <dbReference type="NCBI Taxonomy" id="1077442"/>
    <lineage>
        <taxon>Eukaryota</taxon>
        <taxon>Fungi</taxon>
        <taxon>Dikarya</taxon>
        <taxon>Ascomycota</taxon>
        <taxon>Pezizomycotina</taxon>
        <taxon>Eurotiomycetes</taxon>
        <taxon>Eurotiomycetidae</taxon>
        <taxon>Eurotiales</taxon>
        <taxon>Trichocomaceae</taxon>
        <taxon>Talaromyces</taxon>
        <taxon>Talaromyces sect. Talaromyces</taxon>
    </lineage>
</organism>
<dbReference type="InterPro" id="IPR002110">
    <property type="entry name" value="Ankyrin_rpt"/>
</dbReference>
<proteinExistence type="predicted"/>
<feature type="repeat" description="ANK" evidence="3">
    <location>
        <begin position="1485"/>
        <end position="1519"/>
    </location>
</feature>
<dbReference type="PROSITE" id="PS50297">
    <property type="entry name" value="ANK_REP_REGION"/>
    <property type="match status" value="6"/>
</dbReference>
<evidence type="ECO:0000313" key="5">
    <source>
        <dbReference type="EMBL" id="KFX43638.1"/>
    </source>
</evidence>
<feature type="repeat" description="ANK" evidence="3">
    <location>
        <begin position="554"/>
        <end position="586"/>
    </location>
</feature>
<dbReference type="InterPro" id="IPR056884">
    <property type="entry name" value="NPHP3-like_N"/>
</dbReference>
<dbReference type="PANTHER" id="PTHR24198">
    <property type="entry name" value="ANKYRIN REPEAT AND PROTEIN KINASE DOMAIN-CONTAINING PROTEIN"/>
    <property type="match status" value="1"/>
</dbReference>
<dbReference type="SUPFAM" id="SSF48403">
    <property type="entry name" value="Ankyrin repeat"/>
    <property type="match status" value="7"/>
</dbReference>
<dbReference type="Pfam" id="PF00023">
    <property type="entry name" value="Ank"/>
    <property type="match status" value="3"/>
</dbReference>
<dbReference type="Pfam" id="PF24883">
    <property type="entry name" value="NPHP3_N"/>
    <property type="match status" value="1"/>
</dbReference>
<feature type="repeat" description="ANK" evidence="3">
    <location>
        <begin position="1142"/>
        <end position="1174"/>
    </location>
</feature>
<accession>A0A093XEL1</accession>
<dbReference type="Pfam" id="PF12796">
    <property type="entry name" value="Ank_2"/>
    <property type="match status" value="3"/>
</dbReference>
<evidence type="ECO:0000256" key="1">
    <source>
        <dbReference type="ARBA" id="ARBA00022737"/>
    </source>
</evidence>
<reference evidence="5" key="1">
    <citation type="journal article" date="2014" name="PLoS Genet.">
        <title>Signature Gene Expression Reveals Novel Clues to the Molecular Mechanisms of Dimorphic Transition in Penicillium marneffei.</title>
        <authorList>
            <person name="Yang E."/>
            <person name="Wang G."/>
            <person name="Cai J."/>
            <person name="Woo P.C."/>
            <person name="Lau S.K."/>
            <person name="Yuen K.-Y."/>
            <person name="Chow W.-N."/>
            <person name="Lin X."/>
        </authorList>
    </citation>
    <scope>NUCLEOTIDE SEQUENCE [LARGE SCALE GENOMIC DNA]</scope>
    <source>
        <strain evidence="5">PM1</strain>
    </source>
</reference>
<feature type="repeat" description="ANK" evidence="3">
    <location>
        <begin position="742"/>
        <end position="774"/>
    </location>
</feature>
<keyword evidence="1" id="KW-0677">Repeat</keyword>
<gene>
    <name evidence="5" type="ORF">GQ26_0340880</name>
</gene>
<feature type="repeat" description="ANK" evidence="3">
    <location>
        <begin position="851"/>
        <end position="884"/>
    </location>
</feature>
<dbReference type="EMBL" id="JPOX01000034">
    <property type="protein sequence ID" value="KFX43638.1"/>
    <property type="molecule type" value="Genomic_DNA"/>
</dbReference>
<sequence>MLDTDDFVVVDRPDASSEIAKLSDWLQPTAYRDQSCDFSKHLNAHVPGTGNWLGETPQYQQWHNTDSHGVLWIKAIAGAGKSVLTASWISQLQQNEPQAIVLFSFVRQIVTANHESHALIRDWLDQLLPHSPSLQAVLIARRKKTSSAITEIGFAELWRILTDALLSMPTRALISSRPLPQIQKVLGGITTVKTVRLENRLINRDISRFVEYRLDQDRYVTDGIRDEVKRSIEDRVYPSFLYARLMLNELLEGPKSPLLDVQSVHKVLNSIPASLGDLYSHMLNDHSIRASVPQKRQELILRLATHATRPLRLLEIATVLDFLGTQESQITQGNVKHLTRMSCGPLLEILPDETVSVFHHSFTEFLMDGARTGRARTNSIDFPVIDAVETNHFMALVCVRYLLFGGLTTWKLQEVSCIHRDPWKDMQLAQLDFPFIEYAACNWYIHVSRLPEVNGELLELLNTFTKTENPSFQAVVELVMKIGHEPVSVCPLHVCAWGHITSYAKALIQSGHDCNALDGQKMTPLARAVIKGLPDMVAFLLEHGANPNPDVDCNGKIPLHYAAERNDYQVVKLLLEAGGNPLIHRSSKYDPPQCVIGYDPERHKTPLEYACQAGAVESVRAMLSHLTIEDLKLALCCSIMARQLKIIKLFINLPDIKVAENKFTQKCLILAAETKDPQILRLFLDLVDTSDDDSWLNTLLLRFCESLSRISRWGLDSTEDQLTSCLDLILQNGCDVNARGTIGQTALHECVTARAPSLVGKLLECGADVHATDRIGNTPLHLLDPDEQHSKTSRPILHALMNSGAQLDVGNINERGDAPLLAWCKRKSLINKFDVDLLRPYVKDWNISDSEGNTPIHLLVRANVGKETLKKVVELGADPNWRNYEGIYTTVLYAKRSNLETRDYQGRTPFLRTIITHRQSKELSSWLEFGPDLHATDYEGNGALHLLCENNRRTESLRMLLDAGVNPNHRNHRGDTLWHTFIRYALQWKSDNLVSTVYLLRRAEVNLAAKNHEGQTLLHCMCGADTLQPSLAPGGKRHIDTKKLLNASNNPIDRLPAVEVNDMIEVEDHQGQRPIHLAAACSEALVGWLIRRGATVTSRTHQGRNLLHIAAEAKASNSIGLILENYKHEQQRKMAVNEADKDGRTPLHIACRAGRLESVILLLEAGADVTLADKERETPLHACAHFNRQHMVFDDNETLRVTEIIQLLLEKDADPVAEDNLHRTPLELAVLMANAEMAVTLADTFPSTPQQPRPSAAQLYLTARNDNVDLLVDKLMKTPFGTTPDFNHLLLMARNGNDEALRIKLQKTPPYWTIRDFEQLLKLGGYSVLERLNARRAKMTGEYGSNVRCLDAHRRDILISLARWGFVDLFEKIGRMRQNQNSDWINGSLSRPYKPHEDILPFIFTVASRSLPSMELLRIIVETFNADVNVRTYQTRYIPSLGEYSKDTPDRSVLHILAVGEYWWQTEAIQYLLQHGADMAMRDAEGRTPLHVAVTGGYRRLEIARVLLEHGADPNALDLKGVTPLGFAAESPEMVQLLLQHGGKIELGSKPVLFEAITVQAIDTVRVIVESGFDIQEPFKHSLAELDTYEKAKSRHHLGSSAEAVSRAEEQRQGELHLLLGRPLHYAAHRRFNKVAERHKAVAIVELLLAHGADPWLVSGDKTTTIIHDVLHQGGIVEPFLALSHLELEKRDGLGRTLLMAACDGSKKYSTGMGQDFNDPELHLSGSMQKRHSVERLCEMGANISASDKTGKNVAHLLVATGQSLMKEVLPVLVAKFPDLVLQKNQQMETPLHLAAKDHQWDTVRILLDVGADPLTPEPKGNTILHYLTRCLRDERYLHPTMGFRRSRGQSLDINTWKETTIWKDFSRLLDQGVDINTRNDNGETPIFEYVRGLACTQSLHSPITDSLVAAGADILVRNHEGESLLHVVAKLPCNAWFGKCQCKGEFAEPFMYLMEQGLDPFQEDTKQRTPVDVAAAYGREGILALFKK</sequence>
<evidence type="ECO:0000259" key="4">
    <source>
        <dbReference type="Pfam" id="PF24883"/>
    </source>
</evidence>
<dbReference type="HOGENOM" id="CLU_001540_1_0_1"/>
<name>A0A093XEL1_TALMA</name>
<dbReference type="SMART" id="SM00248">
    <property type="entry name" value="ANK"/>
    <property type="match status" value="20"/>
</dbReference>
<comment type="caution">
    <text evidence="5">The sequence shown here is derived from an EMBL/GenBank/DDBJ whole genome shotgun (WGS) entry which is preliminary data.</text>
</comment>
<evidence type="ECO:0000256" key="3">
    <source>
        <dbReference type="PROSITE-ProRule" id="PRU00023"/>
    </source>
</evidence>
<feature type="repeat" description="ANK" evidence="3">
    <location>
        <begin position="1787"/>
        <end position="1813"/>
    </location>
</feature>
<dbReference type="InterPro" id="IPR036770">
    <property type="entry name" value="Ankyrin_rpt-contain_sf"/>
</dbReference>
<dbReference type="eggNOG" id="KOG4177">
    <property type="taxonomic scope" value="Eukaryota"/>
</dbReference>
<evidence type="ECO:0000256" key="2">
    <source>
        <dbReference type="ARBA" id="ARBA00023043"/>
    </source>
</evidence>
<feature type="repeat" description="ANK" evidence="3">
    <location>
        <begin position="520"/>
        <end position="552"/>
    </location>
</feature>
<protein>
    <submittedName>
        <fullName evidence="5">Serine/threonine-protein phosphatase 6 regulatory ankyrin repeat subunit C</fullName>
    </submittedName>
</protein>